<dbReference type="InterPro" id="IPR001638">
    <property type="entry name" value="Solute-binding_3/MltF_N"/>
</dbReference>
<evidence type="ECO:0000256" key="2">
    <source>
        <dbReference type="SAM" id="SignalP"/>
    </source>
</evidence>
<dbReference type="RefSeq" id="WP_173949370.1">
    <property type="nucleotide sequence ID" value="NZ_CP102845.1"/>
</dbReference>
<feature type="chain" id="PRO_5046682782" evidence="2">
    <location>
        <begin position="24"/>
        <end position="274"/>
    </location>
</feature>
<proteinExistence type="predicted"/>
<evidence type="ECO:0000313" key="5">
    <source>
        <dbReference type="Proteomes" id="UP001017257"/>
    </source>
</evidence>
<evidence type="ECO:0000256" key="1">
    <source>
        <dbReference type="ARBA" id="ARBA00022729"/>
    </source>
</evidence>
<dbReference type="Proteomes" id="UP001017257">
    <property type="component" value="Chromosome"/>
</dbReference>
<evidence type="ECO:0000313" key="4">
    <source>
        <dbReference type="EMBL" id="UVF19334.1"/>
    </source>
</evidence>
<accession>A0ABY5RQZ3</accession>
<dbReference type="SUPFAM" id="SSF53850">
    <property type="entry name" value="Periplasmic binding protein-like II"/>
    <property type="match status" value="1"/>
</dbReference>
<dbReference type="PANTHER" id="PTHR35936">
    <property type="entry name" value="MEMBRANE-BOUND LYTIC MUREIN TRANSGLYCOSYLASE F"/>
    <property type="match status" value="1"/>
</dbReference>
<dbReference type="SMART" id="SM00062">
    <property type="entry name" value="PBPb"/>
    <property type="match status" value="1"/>
</dbReference>
<dbReference type="EMBL" id="CP102845">
    <property type="protein sequence ID" value="UVF19334.1"/>
    <property type="molecule type" value="Genomic_DNA"/>
</dbReference>
<reference evidence="4" key="1">
    <citation type="submission" date="2022-08" db="EMBL/GenBank/DDBJ databases">
        <title>Microvirga terrae sp. nov., isolated from soil.</title>
        <authorList>
            <person name="Kim K.H."/>
            <person name="Seo Y.L."/>
            <person name="Kim J.M."/>
            <person name="Lee J.K."/>
            <person name="Han D.M."/>
            <person name="Jeon C.O."/>
        </authorList>
    </citation>
    <scope>NUCLEOTIDE SEQUENCE</scope>
    <source>
        <strain evidence="4">R24</strain>
    </source>
</reference>
<keyword evidence="5" id="KW-1185">Reference proteome</keyword>
<name>A0ABY5RQZ3_9HYPH</name>
<gene>
    <name evidence="4" type="ORF">HPT29_023395</name>
</gene>
<dbReference type="InterPro" id="IPR022448">
    <property type="entry name" value="Quinoprotein_dehydrogenase"/>
</dbReference>
<dbReference type="Pfam" id="PF00497">
    <property type="entry name" value="SBP_bac_3"/>
    <property type="match status" value="1"/>
</dbReference>
<organism evidence="4 5">
    <name type="scientific">Microvirga terrae</name>
    <dbReference type="NCBI Taxonomy" id="2740529"/>
    <lineage>
        <taxon>Bacteria</taxon>
        <taxon>Pseudomonadati</taxon>
        <taxon>Pseudomonadota</taxon>
        <taxon>Alphaproteobacteria</taxon>
        <taxon>Hyphomicrobiales</taxon>
        <taxon>Methylobacteriaceae</taxon>
        <taxon>Microvirga</taxon>
    </lineage>
</organism>
<feature type="domain" description="Solute-binding protein family 3/N-terminal" evidence="3">
    <location>
        <begin position="25"/>
        <end position="262"/>
    </location>
</feature>
<feature type="signal peptide" evidence="2">
    <location>
        <begin position="1"/>
        <end position="23"/>
    </location>
</feature>
<dbReference type="Gene3D" id="3.40.190.10">
    <property type="entry name" value="Periplasmic binding protein-like II"/>
    <property type="match status" value="2"/>
</dbReference>
<keyword evidence="1 2" id="KW-0732">Signal</keyword>
<sequence length="274" mass="29896">MCSSFLKGAALAALLVMAGGVHARELRVCADPNNLPFSNEAGEGFENKIVSLIAQELGAEVRYTWWAQRRGFLRNTLKAEICDLVPGLPANLEGVRTTAPYYRSSYVFVTRTGGPEIQSFNDPALRAVRIGVHLIGDDGSNTPPAHALSRRGIVENVRGFMIYGDYNEPDPPARILRALANGDIDVAVVWGPLGGYFAEREGVPLTVNPVRPIFDGPQLPMAFDISMAVRKDDETLRQEVDAALARRRPEVDAILAAFRVPRLDTGMKQAGRTP</sequence>
<dbReference type="PANTHER" id="PTHR35936:SF17">
    <property type="entry name" value="ARGININE-BINDING EXTRACELLULAR PROTEIN ARTP"/>
    <property type="match status" value="1"/>
</dbReference>
<evidence type="ECO:0000259" key="3">
    <source>
        <dbReference type="SMART" id="SM00062"/>
    </source>
</evidence>
<protein>
    <submittedName>
        <fullName evidence="4">Substrate-binding domain-containing protein</fullName>
    </submittedName>
</protein>
<dbReference type="NCBIfam" id="TIGR03871">
    <property type="entry name" value="ABC_peri_MoxJ_2"/>
    <property type="match status" value="1"/>
</dbReference>